<sequence>MALPKKMTPLGDGVFLRQVPAGRMLCEHELVRGLLGEFLPHYPDAGRLLPLCRNIALLSLALCDEQGQELYTPQQVAALLPMEQIASLAALYRQQEEGEHA</sequence>
<evidence type="ECO:0000313" key="1">
    <source>
        <dbReference type="EMBL" id="TCL42631.1"/>
    </source>
</evidence>
<dbReference type="RefSeq" id="WP_079698672.1">
    <property type="nucleotide sequence ID" value="NZ_JADNAH010000059.1"/>
</dbReference>
<dbReference type="AlphaFoldDB" id="A0A9X8Y7T7"/>
<keyword evidence="2" id="KW-1185">Reference proteome</keyword>
<organism evidence="1 2">
    <name type="scientific">Harryflintia acetispora</name>
    <dbReference type="NCBI Taxonomy" id="1849041"/>
    <lineage>
        <taxon>Bacteria</taxon>
        <taxon>Bacillati</taxon>
        <taxon>Bacillota</taxon>
        <taxon>Clostridia</taxon>
        <taxon>Eubacteriales</taxon>
        <taxon>Oscillospiraceae</taxon>
        <taxon>Harryflintia</taxon>
    </lineage>
</organism>
<proteinExistence type="predicted"/>
<evidence type="ECO:0000313" key="2">
    <source>
        <dbReference type="Proteomes" id="UP000294682"/>
    </source>
</evidence>
<gene>
    <name evidence="1" type="ORF">EDD78_109102</name>
</gene>
<dbReference type="Proteomes" id="UP000294682">
    <property type="component" value="Unassembled WGS sequence"/>
</dbReference>
<comment type="caution">
    <text evidence="1">The sequence shown here is derived from an EMBL/GenBank/DDBJ whole genome shotgun (WGS) entry which is preliminary data.</text>
</comment>
<accession>A0A9X8Y7T7</accession>
<name>A0A9X8Y7T7_9FIRM</name>
<reference evidence="1 2" key="1">
    <citation type="submission" date="2019-03" db="EMBL/GenBank/DDBJ databases">
        <title>Genomic Encyclopedia of Type Strains, Phase IV (KMG-IV): sequencing the most valuable type-strain genomes for metagenomic binning, comparative biology and taxonomic classification.</title>
        <authorList>
            <person name="Goeker M."/>
        </authorList>
    </citation>
    <scope>NUCLEOTIDE SEQUENCE [LARGE SCALE GENOMIC DNA]</scope>
    <source>
        <strain evidence="1 2">DSM 100433</strain>
    </source>
</reference>
<protein>
    <submittedName>
        <fullName evidence="1">Uncharacterized protein</fullName>
    </submittedName>
</protein>
<dbReference type="EMBL" id="SLUK01000009">
    <property type="protein sequence ID" value="TCL42631.1"/>
    <property type="molecule type" value="Genomic_DNA"/>
</dbReference>